<dbReference type="Gene3D" id="3.40.50.300">
    <property type="entry name" value="P-loop containing nucleotide triphosphate hydrolases"/>
    <property type="match status" value="1"/>
</dbReference>
<comment type="similarity">
    <text evidence="5">Belongs to the TRAFAC class OBG-HflX-like GTPase superfamily. HflX GTPase family.</text>
</comment>
<evidence type="ECO:0000313" key="7">
    <source>
        <dbReference type="EMBL" id="WEG35265.1"/>
    </source>
</evidence>
<dbReference type="NCBIfam" id="TIGR03156">
    <property type="entry name" value="GTP_HflX"/>
    <property type="match status" value="1"/>
</dbReference>
<organism evidence="7 8">
    <name type="scientific">Amygdalobacter indicium</name>
    <dbReference type="NCBI Taxonomy" id="3029272"/>
    <lineage>
        <taxon>Bacteria</taxon>
        <taxon>Bacillati</taxon>
        <taxon>Bacillota</taxon>
        <taxon>Clostridia</taxon>
        <taxon>Eubacteriales</taxon>
        <taxon>Oscillospiraceae</taxon>
        <taxon>Amygdalobacter</taxon>
    </lineage>
</organism>
<dbReference type="InterPro" id="IPR016496">
    <property type="entry name" value="GTPase_HflX"/>
</dbReference>
<dbReference type="InterPro" id="IPR025121">
    <property type="entry name" value="GTPase_HflX_N"/>
</dbReference>
<name>A0ABY8C853_9FIRM</name>
<dbReference type="RefSeq" id="WP_315571344.1">
    <property type="nucleotide sequence ID" value="NZ_CP118868.1"/>
</dbReference>
<evidence type="ECO:0000313" key="8">
    <source>
        <dbReference type="Proteomes" id="UP001220478"/>
    </source>
</evidence>
<dbReference type="PRINTS" id="PR00326">
    <property type="entry name" value="GTP1OBG"/>
</dbReference>
<dbReference type="HAMAP" id="MF_00900">
    <property type="entry name" value="GTPase_HflX"/>
    <property type="match status" value="1"/>
</dbReference>
<evidence type="ECO:0000256" key="1">
    <source>
        <dbReference type="ARBA" id="ARBA00022723"/>
    </source>
</evidence>
<protein>
    <recommendedName>
        <fullName evidence="5">GTPase HflX</fullName>
    </recommendedName>
    <alternativeName>
        <fullName evidence="5">GTP-binding protein HflX</fullName>
    </alternativeName>
</protein>
<reference evidence="7 8" key="1">
    <citation type="submission" date="2023-02" db="EMBL/GenBank/DDBJ databases">
        <title>Novel Oscillospiraceae bacterial genomes.</title>
        <authorList>
            <person name="Srinivasan S."/>
            <person name="Austin M.N."/>
            <person name="Fiedler T.L."/>
            <person name="Strenk S.M."/>
            <person name="Agnew K.J."/>
            <person name="Nagana Gowda G.A."/>
            <person name="Raftery D."/>
            <person name="Beamer M.A."/>
            <person name="Achilles S.L."/>
            <person name="Wiesenfeld H.C."/>
            <person name="Fredricks D.N."/>
            <person name="Hillier S.L."/>
        </authorList>
    </citation>
    <scope>NUCLEOTIDE SEQUENCE [LARGE SCALE GENOMIC DNA]</scope>
    <source>
        <strain evidence="7 8">CHIC02 1186E3-8</strain>
    </source>
</reference>
<keyword evidence="4 5" id="KW-0342">GTP-binding</keyword>
<gene>
    <name evidence="5 7" type="primary">hflX</name>
    <name evidence="7" type="ORF">PYS61_04860</name>
</gene>
<dbReference type="Gene3D" id="6.10.250.2860">
    <property type="match status" value="1"/>
</dbReference>
<dbReference type="Proteomes" id="UP001220478">
    <property type="component" value="Chromosome"/>
</dbReference>
<dbReference type="Gene3D" id="3.40.50.11060">
    <property type="entry name" value="GTPase HflX, N-terminal domain"/>
    <property type="match status" value="1"/>
</dbReference>
<dbReference type="InterPro" id="IPR030394">
    <property type="entry name" value="G_HFLX_dom"/>
</dbReference>
<evidence type="ECO:0000256" key="3">
    <source>
        <dbReference type="ARBA" id="ARBA00022842"/>
    </source>
</evidence>
<keyword evidence="1" id="KW-0479">Metal-binding</keyword>
<evidence type="ECO:0000256" key="4">
    <source>
        <dbReference type="ARBA" id="ARBA00023134"/>
    </source>
</evidence>
<evidence type="ECO:0000256" key="5">
    <source>
        <dbReference type="HAMAP-Rule" id="MF_00900"/>
    </source>
</evidence>
<evidence type="ECO:0000259" key="6">
    <source>
        <dbReference type="PROSITE" id="PS51705"/>
    </source>
</evidence>
<dbReference type="InterPro" id="IPR032305">
    <property type="entry name" value="GTP-bd_M"/>
</dbReference>
<comment type="function">
    <text evidence="5">GTPase that associates with the 50S ribosomal subunit and may have a role during protein synthesis or ribosome biogenesis.</text>
</comment>
<sequence>MANKKMANQAEKTLFQRNDGDEKERAICFSVCLKTQDEKEVLAGLEELKELAHTAGAEVLAEIYQNRDKIDAKYYIGVGKLAEIKDLAEKLKANCLICDDELSPAQLRNIEDYTKLKIIDRSLLILDIFAGRATSAEGKLQVALAQAQYRLPRIQFMLGFNSRLAGGIGTRGPGESLKETDRRHIQRRINTLREKLAELGKKRQIVRQHRTKSALTVAVVGYTNAGKSSLINSLCKSDLYTENQVFATLDPACRHLWLPKLATDSLLIDTVGFIRKLPHHLIEAFKSTLEEAAKADLLLLVLDAADTQAVAQLEVVENLLKQIGAAEVPRLYVANKMDLLHNDLSQVDSLLLNKLHTLCQPQDLFFISVKGNFQIEKLRAALQNKLQEIAENGD</sequence>
<comment type="subcellular location">
    <subcellularLocation>
        <location evidence="5">Cytoplasm</location>
    </subcellularLocation>
    <text evidence="5">May associate with membranes.</text>
</comment>
<dbReference type="CDD" id="cd01878">
    <property type="entry name" value="HflX"/>
    <property type="match status" value="1"/>
</dbReference>
<dbReference type="PIRSF" id="PIRSF006809">
    <property type="entry name" value="GTP-binding_hflX_prd"/>
    <property type="match status" value="1"/>
</dbReference>
<dbReference type="PANTHER" id="PTHR10229:SF0">
    <property type="entry name" value="GTP-BINDING PROTEIN 6-RELATED"/>
    <property type="match status" value="1"/>
</dbReference>
<keyword evidence="8" id="KW-1185">Reference proteome</keyword>
<comment type="subunit">
    <text evidence="5">Monomer. Associates with the 50S ribosomal subunit.</text>
</comment>
<dbReference type="PANTHER" id="PTHR10229">
    <property type="entry name" value="GTP-BINDING PROTEIN HFLX"/>
    <property type="match status" value="1"/>
</dbReference>
<dbReference type="InterPro" id="IPR042108">
    <property type="entry name" value="GTPase_HflX_N_sf"/>
</dbReference>
<dbReference type="EMBL" id="CP118868">
    <property type="protein sequence ID" value="WEG35265.1"/>
    <property type="molecule type" value="Genomic_DNA"/>
</dbReference>
<dbReference type="InterPro" id="IPR006073">
    <property type="entry name" value="GTP-bd"/>
</dbReference>
<dbReference type="Pfam" id="PF16360">
    <property type="entry name" value="GTP-bdg_M"/>
    <property type="match status" value="1"/>
</dbReference>
<accession>A0ABY8C853</accession>
<dbReference type="InterPro" id="IPR027417">
    <property type="entry name" value="P-loop_NTPase"/>
</dbReference>
<keyword evidence="5" id="KW-0963">Cytoplasm</keyword>
<keyword evidence="3" id="KW-0460">Magnesium</keyword>
<proteinExistence type="inferred from homology"/>
<keyword evidence="2 5" id="KW-0547">Nucleotide-binding</keyword>
<dbReference type="Pfam" id="PF13167">
    <property type="entry name" value="GTP-bdg_N"/>
    <property type="match status" value="1"/>
</dbReference>
<feature type="domain" description="Hflx-type G" evidence="6">
    <location>
        <begin position="215"/>
        <end position="394"/>
    </location>
</feature>
<evidence type="ECO:0000256" key="2">
    <source>
        <dbReference type="ARBA" id="ARBA00022741"/>
    </source>
</evidence>
<dbReference type="SUPFAM" id="SSF52540">
    <property type="entry name" value="P-loop containing nucleoside triphosphate hydrolases"/>
    <property type="match status" value="1"/>
</dbReference>
<dbReference type="PROSITE" id="PS51705">
    <property type="entry name" value="G_HFLX"/>
    <property type="match status" value="1"/>
</dbReference>
<dbReference type="Pfam" id="PF01926">
    <property type="entry name" value="MMR_HSR1"/>
    <property type="match status" value="1"/>
</dbReference>